<dbReference type="SUPFAM" id="SSF53822">
    <property type="entry name" value="Periplasmic binding protein-like I"/>
    <property type="match status" value="1"/>
</dbReference>
<evidence type="ECO:0000313" key="1">
    <source>
        <dbReference type="EMBL" id="QGY01879.1"/>
    </source>
</evidence>
<sequence>MTVRPVSTPRRPSGCLLRGIPACRSAMLGSVEKVRFGWSQWASKADRWPGFAWTIPKPNHAGRRLWMAFCLPAFAPQFTKADLVSPLRLDRLPISGRIRSVQRAFAIKRRDVLIGLAGSILPTYSIAQQTKIWHVGILAAPAVTGNTIVLGLIRAFKSELSAFGYEEGRNLKLTIISADGYYERLPALAKDLVGANPDVIVAMTTPAIAAAQKETTRIPIIMTPATDPIKAGFISSLAKPGGNITGLANMYPDLTAKSFEIIQQLLPEVFRVGIVTSNNPSHADILADAVKISNQLQIELTHLHAATPDDVDLAFDLAVEKKCQIILVIADPTRPAILAAAERIKIPTLYQQTGYVRLGGLISYGPELLDLFRRAAYYADRILKGHNPGEIPVEQPTKLRLTINMKTAGVLNLNISPNLLARADEIID</sequence>
<dbReference type="PANTHER" id="PTHR35271">
    <property type="entry name" value="ABC TRANSPORTER, SUBSTRATE-BINDING LIPOPROTEIN-RELATED"/>
    <property type="match status" value="1"/>
</dbReference>
<dbReference type="Proteomes" id="UP000012488">
    <property type="component" value="Chromosome"/>
</dbReference>
<dbReference type="KEGG" id="mmes:MMSR116_08305"/>
<dbReference type="InterPro" id="IPR028082">
    <property type="entry name" value="Peripla_BP_I"/>
</dbReference>
<dbReference type="EMBL" id="CP043538">
    <property type="protein sequence ID" value="QGY01879.1"/>
    <property type="molecule type" value="Genomic_DNA"/>
</dbReference>
<gene>
    <name evidence="1" type="ORF">MMSR116_08305</name>
</gene>
<organism evidence="1 2">
    <name type="scientific">Methylobacterium mesophilicum SR1.6/6</name>
    <dbReference type="NCBI Taxonomy" id="908290"/>
    <lineage>
        <taxon>Bacteria</taxon>
        <taxon>Pseudomonadati</taxon>
        <taxon>Pseudomonadota</taxon>
        <taxon>Alphaproteobacteria</taxon>
        <taxon>Hyphomicrobiales</taxon>
        <taxon>Methylobacteriaceae</taxon>
        <taxon>Methylobacterium</taxon>
    </lineage>
</organism>
<dbReference type="Pfam" id="PF04392">
    <property type="entry name" value="ABC_sub_bind"/>
    <property type="match status" value="1"/>
</dbReference>
<reference evidence="1 2" key="1">
    <citation type="journal article" date="2012" name="Genet. Mol. Biol.">
        <title>Analysis of 16S rRNA and mxaF genes revealing insights into Methylobacterium niche-specific plant association.</title>
        <authorList>
            <person name="Dourado M.N."/>
            <person name="Andreote F.D."/>
            <person name="Dini-Andreote F."/>
            <person name="Conti R."/>
            <person name="Araujo J.M."/>
            <person name="Araujo W.L."/>
        </authorList>
    </citation>
    <scope>NUCLEOTIDE SEQUENCE [LARGE SCALE GENOMIC DNA]</scope>
    <source>
        <strain evidence="1 2">SR1.6/6</strain>
    </source>
</reference>
<dbReference type="CDD" id="cd06325">
    <property type="entry name" value="PBP1_ABC_unchar_transporter"/>
    <property type="match status" value="1"/>
</dbReference>
<proteinExistence type="predicted"/>
<dbReference type="Gene3D" id="3.40.50.2300">
    <property type="match status" value="2"/>
</dbReference>
<dbReference type="PANTHER" id="PTHR35271:SF1">
    <property type="entry name" value="ABC TRANSPORTER, SUBSTRATE-BINDING LIPOPROTEIN"/>
    <property type="match status" value="1"/>
</dbReference>
<name>A0A6B9FIU4_9HYPH</name>
<evidence type="ECO:0000313" key="2">
    <source>
        <dbReference type="Proteomes" id="UP000012488"/>
    </source>
</evidence>
<protein>
    <submittedName>
        <fullName evidence="1">ABC transporter substrate-binding protein</fullName>
    </submittedName>
</protein>
<dbReference type="InterPro" id="IPR007487">
    <property type="entry name" value="ABC_transpt-TYRBP-like"/>
</dbReference>
<reference evidence="1 2" key="2">
    <citation type="journal article" date="2013" name="Genome Announc.">
        <title>Draft Genome Sequence of Methylobacterium mesophilicum Strain SR1.6/6, Isolated from Citrus sinensis.</title>
        <authorList>
            <person name="Marinho Almeida D."/>
            <person name="Dini-Andreote F."/>
            <person name="Camargo Neves A.A."/>
            <person name="Juca Ramos R.T."/>
            <person name="Andreote F.D."/>
            <person name="Carneiro A.R."/>
            <person name="Oliveira de Souza Lima A."/>
            <person name="Caracciolo Gomes de Sa P.H."/>
            <person name="Ribeiro Barbosa M.S."/>
            <person name="Araujo W.L."/>
            <person name="Silva A."/>
        </authorList>
    </citation>
    <scope>NUCLEOTIDE SEQUENCE [LARGE SCALE GENOMIC DNA]</scope>
    <source>
        <strain evidence="1 2">SR1.6/6</strain>
    </source>
</reference>
<dbReference type="AlphaFoldDB" id="A0A6B9FIU4"/>
<accession>A0A6B9FIU4</accession>